<protein>
    <recommendedName>
        <fullName evidence="3">RNase H type-1 domain-containing protein</fullName>
    </recommendedName>
</protein>
<evidence type="ECO:0000313" key="1">
    <source>
        <dbReference type="EMBL" id="KAJ7670203.1"/>
    </source>
</evidence>
<evidence type="ECO:0000313" key="2">
    <source>
        <dbReference type="Proteomes" id="UP001221757"/>
    </source>
</evidence>
<sequence>LERVQRHALRLICTVFRTSPINALEIEASIPLVRLALDRDNHRAGIRLNKLSAENPVIQRLPDAWRHGRAPSLHRVRRVGAGVAIYREDDEIFAHVSGLGSRAEVYDSELAAMLFGACKAIALAETSRETNNVIKHIHFFADNTAAITTIFTQNP</sequence>
<accession>A0AAD7G9I0</accession>
<keyword evidence="2" id="KW-1185">Reference proteome</keyword>
<dbReference type="EMBL" id="JARKIE010000183">
    <property type="protein sequence ID" value="KAJ7670203.1"/>
    <property type="molecule type" value="Genomic_DNA"/>
</dbReference>
<reference evidence="1" key="1">
    <citation type="submission" date="2023-03" db="EMBL/GenBank/DDBJ databases">
        <title>Massive genome expansion in bonnet fungi (Mycena s.s.) driven by repeated elements and novel gene families across ecological guilds.</title>
        <authorList>
            <consortium name="Lawrence Berkeley National Laboratory"/>
            <person name="Harder C.B."/>
            <person name="Miyauchi S."/>
            <person name="Viragh M."/>
            <person name="Kuo A."/>
            <person name="Thoen E."/>
            <person name="Andreopoulos B."/>
            <person name="Lu D."/>
            <person name="Skrede I."/>
            <person name="Drula E."/>
            <person name="Henrissat B."/>
            <person name="Morin E."/>
            <person name="Kohler A."/>
            <person name="Barry K."/>
            <person name="LaButti K."/>
            <person name="Morin E."/>
            <person name="Salamov A."/>
            <person name="Lipzen A."/>
            <person name="Mereny Z."/>
            <person name="Hegedus B."/>
            <person name="Baldrian P."/>
            <person name="Stursova M."/>
            <person name="Weitz H."/>
            <person name="Taylor A."/>
            <person name="Grigoriev I.V."/>
            <person name="Nagy L.G."/>
            <person name="Martin F."/>
            <person name="Kauserud H."/>
        </authorList>
    </citation>
    <scope>NUCLEOTIDE SEQUENCE</scope>
    <source>
        <strain evidence="1">CBHHK067</strain>
    </source>
</reference>
<comment type="caution">
    <text evidence="1">The sequence shown here is derived from an EMBL/GenBank/DDBJ whole genome shotgun (WGS) entry which is preliminary data.</text>
</comment>
<dbReference type="AlphaFoldDB" id="A0AAD7G9I0"/>
<gene>
    <name evidence="1" type="ORF">B0H17DRAFT_836392</name>
</gene>
<name>A0AAD7G9I0_MYCRO</name>
<proteinExistence type="predicted"/>
<feature type="non-terminal residue" evidence="1">
    <location>
        <position position="155"/>
    </location>
</feature>
<organism evidence="1 2">
    <name type="scientific">Mycena rosella</name>
    <name type="common">Pink bonnet</name>
    <name type="synonym">Agaricus rosellus</name>
    <dbReference type="NCBI Taxonomy" id="1033263"/>
    <lineage>
        <taxon>Eukaryota</taxon>
        <taxon>Fungi</taxon>
        <taxon>Dikarya</taxon>
        <taxon>Basidiomycota</taxon>
        <taxon>Agaricomycotina</taxon>
        <taxon>Agaricomycetes</taxon>
        <taxon>Agaricomycetidae</taxon>
        <taxon>Agaricales</taxon>
        <taxon>Marasmiineae</taxon>
        <taxon>Mycenaceae</taxon>
        <taxon>Mycena</taxon>
    </lineage>
</organism>
<feature type="non-terminal residue" evidence="1">
    <location>
        <position position="1"/>
    </location>
</feature>
<dbReference type="Proteomes" id="UP001221757">
    <property type="component" value="Unassembled WGS sequence"/>
</dbReference>
<evidence type="ECO:0008006" key="3">
    <source>
        <dbReference type="Google" id="ProtNLM"/>
    </source>
</evidence>